<dbReference type="PANTHER" id="PTHR43850:SF2">
    <property type="entry name" value="ABC TRANSPORTER ATP-BINDING PROTEIN MA_4021-RELATED"/>
    <property type="match status" value="1"/>
</dbReference>
<dbReference type="Pfam" id="PF00005">
    <property type="entry name" value="ABC_tran"/>
    <property type="match status" value="1"/>
</dbReference>
<dbReference type="PANTHER" id="PTHR43850">
    <property type="entry name" value="ABC TRANSPORTER ATP-BINDING PROTEIN MA_4021-RELATED"/>
    <property type="match status" value="1"/>
</dbReference>
<dbReference type="InterPro" id="IPR003439">
    <property type="entry name" value="ABC_transporter-like_ATP-bd"/>
</dbReference>
<dbReference type="GO" id="GO:0016887">
    <property type="term" value="F:ATP hydrolysis activity"/>
    <property type="evidence" value="ECO:0007669"/>
    <property type="project" value="InterPro"/>
</dbReference>
<name>A0AAT9GTG3_9CREN</name>
<dbReference type="GeneID" id="92355101"/>
<protein>
    <recommendedName>
        <fullName evidence="1">ABC transporter domain-containing protein</fullName>
    </recommendedName>
</protein>
<dbReference type="EMBL" id="AP031322">
    <property type="protein sequence ID" value="BFH74207.1"/>
    <property type="molecule type" value="Genomic_DNA"/>
</dbReference>
<organism evidence="2">
    <name type="scientific">Sulfurisphaera javensis</name>
    <dbReference type="NCBI Taxonomy" id="2049879"/>
    <lineage>
        <taxon>Archaea</taxon>
        <taxon>Thermoproteota</taxon>
        <taxon>Thermoprotei</taxon>
        <taxon>Sulfolobales</taxon>
        <taxon>Sulfolobaceae</taxon>
        <taxon>Sulfurisphaera</taxon>
    </lineage>
</organism>
<dbReference type="InterPro" id="IPR027417">
    <property type="entry name" value="P-loop_NTPase"/>
</dbReference>
<dbReference type="AlphaFoldDB" id="A0AAT9GTG3"/>
<dbReference type="KEGG" id="sjv:SJAV_21510"/>
<evidence type="ECO:0000259" key="1">
    <source>
        <dbReference type="Pfam" id="PF00005"/>
    </source>
</evidence>
<evidence type="ECO:0000313" key="2">
    <source>
        <dbReference type="EMBL" id="BFH74207.1"/>
    </source>
</evidence>
<dbReference type="Gene3D" id="3.40.50.300">
    <property type="entry name" value="P-loop containing nucleotide triphosphate hydrolases"/>
    <property type="match status" value="1"/>
</dbReference>
<gene>
    <name evidence="2" type="ORF">SJAV_21510</name>
</gene>
<accession>A0AAT9GTG3</accession>
<sequence>MIDYKDLTIKFSNTKIFDKLNLSIKQHSIVIGPNGSGKTTLIKAVCGLIPYKGDILVDGQEIRKIKNYLNLSTNIPEVYTIGRKVKDIVDVYSEIKDLELDTFREILKELRIYDEVINKRILNYQQARAQ</sequence>
<feature type="domain" description="ABC transporter" evidence="1">
    <location>
        <begin position="20"/>
        <end position="94"/>
    </location>
</feature>
<dbReference type="SUPFAM" id="SSF52540">
    <property type="entry name" value="P-loop containing nucleoside triphosphate hydrolases"/>
    <property type="match status" value="1"/>
</dbReference>
<proteinExistence type="predicted"/>
<dbReference type="RefSeq" id="WP_369609738.1">
    <property type="nucleotide sequence ID" value="NZ_AP031322.1"/>
</dbReference>
<reference evidence="2" key="1">
    <citation type="submission" date="2024-03" db="EMBL/GenBank/DDBJ databases">
        <title>Complete genome sequence of Sulfurisphaera javensis strain KD-1.</title>
        <authorList>
            <person name="Sakai H."/>
            <person name="Nur N."/>
            <person name="Suwanto A."/>
            <person name="Kurosawa N."/>
        </authorList>
    </citation>
    <scope>NUCLEOTIDE SEQUENCE</scope>
    <source>
        <strain evidence="2">KD-1</strain>
    </source>
</reference>
<dbReference type="GO" id="GO:0005524">
    <property type="term" value="F:ATP binding"/>
    <property type="evidence" value="ECO:0007669"/>
    <property type="project" value="InterPro"/>
</dbReference>